<dbReference type="InterPro" id="IPR013221">
    <property type="entry name" value="Mur_ligase_cen"/>
</dbReference>
<evidence type="ECO:0000313" key="14">
    <source>
        <dbReference type="Proteomes" id="UP001500449"/>
    </source>
</evidence>
<keyword evidence="3 9" id="KW-0963">Cytoplasm</keyword>
<evidence type="ECO:0000256" key="4">
    <source>
        <dbReference type="ARBA" id="ARBA00022598"/>
    </source>
</evidence>
<evidence type="ECO:0000256" key="5">
    <source>
        <dbReference type="ARBA" id="ARBA00022618"/>
    </source>
</evidence>
<dbReference type="RefSeq" id="WP_344413875.1">
    <property type="nucleotide sequence ID" value="NZ_BAAAQK010000004.1"/>
</dbReference>
<evidence type="ECO:0000256" key="7">
    <source>
        <dbReference type="ARBA" id="ARBA00022840"/>
    </source>
</evidence>
<evidence type="ECO:0000256" key="9">
    <source>
        <dbReference type="HAMAP-Rule" id="MF_00639"/>
    </source>
</evidence>
<evidence type="ECO:0000256" key="3">
    <source>
        <dbReference type="ARBA" id="ARBA00022490"/>
    </source>
</evidence>
<evidence type="ECO:0000259" key="12">
    <source>
        <dbReference type="Pfam" id="PF08245"/>
    </source>
</evidence>
<dbReference type="SUPFAM" id="SSF51984">
    <property type="entry name" value="MurCD N-terminal domain"/>
    <property type="match status" value="1"/>
</dbReference>
<feature type="domain" description="Mur ligase C-terminal" evidence="11">
    <location>
        <begin position="327"/>
        <end position="447"/>
    </location>
</feature>
<comment type="caution">
    <text evidence="13">The sequence shown here is derived from an EMBL/GenBank/DDBJ whole genome shotgun (WGS) entry which is preliminary data.</text>
</comment>
<feature type="binding site" evidence="9">
    <location>
        <begin position="107"/>
        <end position="113"/>
    </location>
    <ligand>
        <name>ATP</name>
        <dbReference type="ChEBI" id="CHEBI:30616"/>
    </ligand>
</feature>
<dbReference type="Gene3D" id="3.40.50.720">
    <property type="entry name" value="NAD(P)-binding Rossmann-like Domain"/>
    <property type="match status" value="1"/>
</dbReference>
<keyword evidence="9 10" id="KW-0133">Cell shape</keyword>
<evidence type="ECO:0000259" key="11">
    <source>
        <dbReference type="Pfam" id="PF02875"/>
    </source>
</evidence>
<dbReference type="PROSITE" id="PS01011">
    <property type="entry name" value="FOLYLPOLYGLU_SYNT_1"/>
    <property type="match status" value="1"/>
</dbReference>
<keyword evidence="4 9" id="KW-0436">Ligase</keyword>
<keyword evidence="9 10" id="KW-0961">Cell wall biogenesis/degradation</keyword>
<evidence type="ECO:0000256" key="6">
    <source>
        <dbReference type="ARBA" id="ARBA00022741"/>
    </source>
</evidence>
<evidence type="ECO:0000313" key="13">
    <source>
        <dbReference type="EMBL" id="GAA1837458.1"/>
    </source>
</evidence>
<dbReference type="SUPFAM" id="SSF53244">
    <property type="entry name" value="MurD-like peptide ligases, peptide-binding domain"/>
    <property type="match status" value="1"/>
</dbReference>
<dbReference type="NCBIfam" id="TIGR01087">
    <property type="entry name" value="murD"/>
    <property type="match status" value="1"/>
</dbReference>
<sequence length="499" mass="50739">MKGRTVLVAGAGVSGLAAAGVLVAEGARVLVSDDRAEALESLPAGAEPAEGLPEGVDLVVTGPGRRPDHPLVAEAAARGVEVIGEPELAWRLGAARPTPPAWLVVTGTNGKTTTTGMLASILTAAGLDAVACGNIGYPVVSAVAAGHAVLAVELSSFQLHWSPSIRPAAGLVLNIAEDHLDWHGSLEAYARAKARALVGEVAIAGVDDEIAARLLDESPARHTVGITLGAPARGQLGIEHGQLVDRAFPFAGPPETGASPTPASRHIREPETHIHDDGTVLAEAAGIRPAGPPGLIDALGAAALARAHGVGAEAVRAGLAEFTPGAHRSTPVGTVAGVTYVDDSKATNPHAADAALAAQPAGRIVWIAGGLLKGARIDDLVARHADRLRGVVVIGTERVEIADALARHAPEVPTSEVTEGDDEVMSSAVRRAAQLARPGDVVLLAPAAASMDQFRDYAHRGQAFASAVHDLEAAHDLGAAHDLDAARELEAVRAPGEGR</sequence>
<dbReference type="Gene3D" id="3.90.190.20">
    <property type="entry name" value="Mur ligase, C-terminal domain"/>
    <property type="match status" value="1"/>
</dbReference>
<keyword evidence="5 9" id="KW-0132">Cell division</keyword>
<accession>A0ABN2MSN8</accession>
<evidence type="ECO:0000256" key="1">
    <source>
        <dbReference type="ARBA" id="ARBA00004496"/>
    </source>
</evidence>
<dbReference type="PANTHER" id="PTHR43692">
    <property type="entry name" value="UDP-N-ACETYLMURAMOYLALANINE--D-GLUTAMATE LIGASE"/>
    <property type="match status" value="1"/>
</dbReference>
<keyword evidence="7 9" id="KW-0067">ATP-binding</keyword>
<reference evidence="13 14" key="1">
    <citation type="journal article" date="2019" name="Int. J. Syst. Evol. Microbiol.">
        <title>The Global Catalogue of Microorganisms (GCM) 10K type strain sequencing project: providing services to taxonomists for standard genome sequencing and annotation.</title>
        <authorList>
            <consortium name="The Broad Institute Genomics Platform"/>
            <consortium name="The Broad Institute Genome Sequencing Center for Infectious Disease"/>
            <person name="Wu L."/>
            <person name="Ma J."/>
        </authorList>
    </citation>
    <scope>NUCLEOTIDE SEQUENCE [LARGE SCALE GENOMIC DNA]</scope>
    <source>
        <strain evidence="13 14">JCM 16009</strain>
    </source>
</reference>
<dbReference type="InterPro" id="IPR004101">
    <property type="entry name" value="Mur_ligase_C"/>
</dbReference>
<dbReference type="Pfam" id="PF08245">
    <property type="entry name" value="Mur_ligase_M"/>
    <property type="match status" value="1"/>
</dbReference>
<keyword evidence="6 9" id="KW-0547">Nucleotide-binding</keyword>
<comment type="catalytic activity">
    <reaction evidence="9 10">
        <text>UDP-N-acetyl-alpha-D-muramoyl-L-alanine + D-glutamate + ATP = UDP-N-acetyl-alpha-D-muramoyl-L-alanyl-D-glutamate + ADP + phosphate + H(+)</text>
        <dbReference type="Rhea" id="RHEA:16429"/>
        <dbReference type="ChEBI" id="CHEBI:15378"/>
        <dbReference type="ChEBI" id="CHEBI:29986"/>
        <dbReference type="ChEBI" id="CHEBI:30616"/>
        <dbReference type="ChEBI" id="CHEBI:43474"/>
        <dbReference type="ChEBI" id="CHEBI:83898"/>
        <dbReference type="ChEBI" id="CHEBI:83900"/>
        <dbReference type="ChEBI" id="CHEBI:456216"/>
        <dbReference type="EC" id="6.3.2.9"/>
    </reaction>
</comment>
<dbReference type="PANTHER" id="PTHR43692:SF1">
    <property type="entry name" value="UDP-N-ACETYLMURAMOYLALANINE--D-GLUTAMATE LIGASE"/>
    <property type="match status" value="1"/>
</dbReference>
<dbReference type="Pfam" id="PF02875">
    <property type="entry name" value="Mur_ligase_C"/>
    <property type="match status" value="1"/>
</dbReference>
<comment type="pathway">
    <text evidence="2 9 10">Cell wall biogenesis; peptidoglycan biosynthesis.</text>
</comment>
<comment type="subcellular location">
    <subcellularLocation>
        <location evidence="1 9 10">Cytoplasm</location>
    </subcellularLocation>
</comment>
<gene>
    <name evidence="9 13" type="primary">murD</name>
    <name evidence="13" type="ORF">GCM10009836_15160</name>
</gene>
<comment type="function">
    <text evidence="9 10">Cell wall formation. Catalyzes the addition of glutamate to the nucleotide precursor UDP-N-acetylmuramoyl-L-alanine (UMA).</text>
</comment>
<dbReference type="Proteomes" id="UP001500449">
    <property type="component" value="Unassembled WGS sequence"/>
</dbReference>
<evidence type="ECO:0000256" key="2">
    <source>
        <dbReference type="ARBA" id="ARBA00004752"/>
    </source>
</evidence>
<dbReference type="HAMAP" id="MF_00639">
    <property type="entry name" value="MurD"/>
    <property type="match status" value="1"/>
</dbReference>
<dbReference type="InterPro" id="IPR036565">
    <property type="entry name" value="Mur-like_cat_sf"/>
</dbReference>
<keyword evidence="14" id="KW-1185">Reference proteome</keyword>
<evidence type="ECO:0000256" key="10">
    <source>
        <dbReference type="RuleBase" id="RU003664"/>
    </source>
</evidence>
<dbReference type="InterPro" id="IPR036615">
    <property type="entry name" value="Mur_ligase_C_dom_sf"/>
</dbReference>
<dbReference type="InterPro" id="IPR018109">
    <property type="entry name" value="Folylpolyglutamate_synth_CS"/>
</dbReference>
<organism evidence="13 14">
    <name type="scientific">Pseudonocardia ailaonensis</name>
    <dbReference type="NCBI Taxonomy" id="367279"/>
    <lineage>
        <taxon>Bacteria</taxon>
        <taxon>Bacillati</taxon>
        <taxon>Actinomycetota</taxon>
        <taxon>Actinomycetes</taxon>
        <taxon>Pseudonocardiales</taxon>
        <taxon>Pseudonocardiaceae</taxon>
        <taxon>Pseudonocardia</taxon>
    </lineage>
</organism>
<name>A0ABN2MSN8_9PSEU</name>
<dbReference type="GO" id="GO:0016874">
    <property type="term" value="F:ligase activity"/>
    <property type="evidence" value="ECO:0007669"/>
    <property type="project" value="UniProtKB-KW"/>
</dbReference>
<dbReference type="EMBL" id="BAAAQK010000004">
    <property type="protein sequence ID" value="GAA1837458.1"/>
    <property type="molecule type" value="Genomic_DNA"/>
</dbReference>
<protein>
    <recommendedName>
        <fullName evidence="9 10">UDP-N-acetylmuramoylalanine--D-glutamate ligase</fullName>
        <ecNumber evidence="9 10">6.3.2.9</ecNumber>
    </recommendedName>
    <alternativeName>
        <fullName evidence="9">D-glutamic acid-adding enzyme</fullName>
    </alternativeName>
    <alternativeName>
        <fullName evidence="9">UDP-N-acetylmuramoyl-L-alanyl-D-glutamate synthetase</fullName>
    </alternativeName>
</protein>
<dbReference type="Gene3D" id="3.40.1190.10">
    <property type="entry name" value="Mur-like, catalytic domain"/>
    <property type="match status" value="1"/>
</dbReference>
<feature type="domain" description="Mur ligase central" evidence="12">
    <location>
        <begin position="105"/>
        <end position="229"/>
    </location>
</feature>
<dbReference type="SUPFAM" id="SSF53623">
    <property type="entry name" value="MurD-like peptide ligases, catalytic domain"/>
    <property type="match status" value="1"/>
</dbReference>
<evidence type="ECO:0000256" key="8">
    <source>
        <dbReference type="ARBA" id="ARBA00023306"/>
    </source>
</evidence>
<comment type="similarity">
    <text evidence="9">Belongs to the MurCDEF family.</text>
</comment>
<keyword evidence="9 10" id="KW-0573">Peptidoglycan synthesis</keyword>
<keyword evidence="8 9" id="KW-0131">Cell cycle</keyword>
<proteinExistence type="inferred from homology"/>
<dbReference type="InterPro" id="IPR005762">
    <property type="entry name" value="MurD"/>
</dbReference>
<dbReference type="EC" id="6.3.2.9" evidence="9 10"/>